<evidence type="ECO:0000256" key="4">
    <source>
        <dbReference type="ARBA" id="ARBA00022840"/>
    </source>
</evidence>
<evidence type="ECO:0000256" key="1">
    <source>
        <dbReference type="ARBA" id="ARBA00004479"/>
    </source>
</evidence>
<dbReference type="AlphaFoldDB" id="A0AAP0PKV9"/>
<dbReference type="InterPro" id="IPR024788">
    <property type="entry name" value="Malectin-like_Carb-bd_dom"/>
</dbReference>
<keyword evidence="4" id="KW-0067">ATP-binding</keyword>
<keyword evidence="6" id="KW-0472">Membrane</keyword>
<dbReference type="GO" id="GO:0005524">
    <property type="term" value="F:ATP binding"/>
    <property type="evidence" value="ECO:0007669"/>
    <property type="project" value="UniProtKB-KW"/>
</dbReference>
<dbReference type="PANTHER" id="PTHR34590">
    <property type="entry name" value="OS03G0124300 PROTEIN-RELATED"/>
    <property type="match status" value="1"/>
</dbReference>
<comment type="caution">
    <text evidence="9">The sequence shown here is derived from an EMBL/GenBank/DDBJ whole genome shotgun (WGS) entry which is preliminary data.</text>
</comment>
<organism evidence="9 10">
    <name type="scientific">Stephania japonica</name>
    <dbReference type="NCBI Taxonomy" id="461633"/>
    <lineage>
        <taxon>Eukaryota</taxon>
        <taxon>Viridiplantae</taxon>
        <taxon>Streptophyta</taxon>
        <taxon>Embryophyta</taxon>
        <taxon>Tracheophyta</taxon>
        <taxon>Spermatophyta</taxon>
        <taxon>Magnoliopsida</taxon>
        <taxon>Ranunculales</taxon>
        <taxon>Menispermaceae</taxon>
        <taxon>Menispermoideae</taxon>
        <taxon>Cissampelideae</taxon>
        <taxon>Stephania</taxon>
    </lineage>
</organism>
<feature type="domain" description="Malectin-like" evidence="8">
    <location>
        <begin position="38"/>
        <end position="395"/>
    </location>
</feature>
<gene>
    <name evidence="9" type="ORF">Sjap_005158</name>
</gene>
<dbReference type="FunFam" id="2.60.120.430:FF:000001">
    <property type="entry name" value="Receptor-like protein kinase FERONIA"/>
    <property type="match status" value="1"/>
</dbReference>
<evidence type="ECO:0000256" key="5">
    <source>
        <dbReference type="ARBA" id="ARBA00023180"/>
    </source>
</evidence>
<keyword evidence="6" id="KW-1133">Transmembrane helix</keyword>
<keyword evidence="5" id="KW-0325">Glycoprotein</keyword>
<dbReference type="EMBL" id="JBBNAE010000002">
    <property type="protein sequence ID" value="KAK9145255.1"/>
    <property type="molecule type" value="Genomic_DNA"/>
</dbReference>
<evidence type="ECO:0000256" key="3">
    <source>
        <dbReference type="ARBA" id="ARBA00022741"/>
    </source>
</evidence>
<evidence type="ECO:0000313" key="9">
    <source>
        <dbReference type="EMBL" id="KAK9145255.1"/>
    </source>
</evidence>
<evidence type="ECO:0000256" key="7">
    <source>
        <dbReference type="SAM" id="SignalP"/>
    </source>
</evidence>
<name>A0AAP0PKV9_9MAGN</name>
<feature type="chain" id="PRO_5042860143" description="Malectin-like domain-containing protein" evidence="7">
    <location>
        <begin position="30"/>
        <end position="468"/>
    </location>
</feature>
<comment type="subcellular location">
    <subcellularLocation>
        <location evidence="1">Membrane</location>
        <topology evidence="1">Single-pass type I membrane protein</topology>
    </subcellularLocation>
</comment>
<protein>
    <recommendedName>
        <fullName evidence="8">Malectin-like domain-containing protein</fullName>
    </recommendedName>
</protein>
<keyword evidence="10" id="KW-1185">Reference proteome</keyword>
<keyword evidence="3" id="KW-0547">Nucleotide-binding</keyword>
<evidence type="ECO:0000256" key="2">
    <source>
        <dbReference type="ARBA" id="ARBA00022679"/>
    </source>
</evidence>
<evidence type="ECO:0000313" key="10">
    <source>
        <dbReference type="Proteomes" id="UP001417504"/>
    </source>
</evidence>
<keyword evidence="2" id="KW-0808">Transferase</keyword>
<dbReference type="Gene3D" id="2.60.120.430">
    <property type="entry name" value="Galactose-binding lectin"/>
    <property type="match status" value="2"/>
</dbReference>
<keyword evidence="7" id="KW-0732">Signal</keyword>
<dbReference type="Pfam" id="PF12819">
    <property type="entry name" value="Malectin_like"/>
    <property type="match status" value="1"/>
</dbReference>
<dbReference type="GO" id="GO:0016020">
    <property type="term" value="C:membrane"/>
    <property type="evidence" value="ECO:0007669"/>
    <property type="project" value="UniProtKB-SubCell"/>
</dbReference>
<dbReference type="InterPro" id="IPR045272">
    <property type="entry name" value="ANXUR1/2-like"/>
</dbReference>
<dbReference type="FunFam" id="2.60.120.430:FF:000003">
    <property type="entry name" value="FERONIA receptor-like kinase"/>
    <property type="match status" value="1"/>
</dbReference>
<keyword evidence="6" id="KW-0812">Transmembrane</keyword>
<dbReference type="Proteomes" id="UP001417504">
    <property type="component" value="Unassembled WGS sequence"/>
</dbReference>
<feature type="transmembrane region" description="Helical" evidence="6">
    <location>
        <begin position="421"/>
        <end position="441"/>
    </location>
</feature>
<evidence type="ECO:0000256" key="6">
    <source>
        <dbReference type="SAM" id="Phobius"/>
    </source>
</evidence>
<dbReference type="PANTHER" id="PTHR34590:SF6">
    <property type="entry name" value="RECEPTOR-LIKE KINASE"/>
    <property type="match status" value="1"/>
</dbReference>
<sequence>MESGQKRLPRLFFPFLFFFFVINPKPSLSFSPTDHYLLNCGSHANTILDNREFIADTSIPRPIIKLSTSPKISVQDPTNRQSPLYSTARVFTSPSRYEFQIKRSGTHLLRLHFSPFNSAKFNLFDAQFRVSANGFTLLSNLDLATNSSNSVDLKEFLIWVDGGGALVVLFSPSRGSFGYANAIEVISAPDDLIGDTARFVGSDGIGDFKLVARQALESVYRINVGGALVTPFNDSLWRTWIPDDGLLKLESAAKRVSFSGRIKYRLGGASREVGPDNVYNSARVFNDSNVLSPNFNVTWVLPVKSGCRYLVRMHFCDIASKALNLLYFNVYINGYLAYENVDLSELTDRLLASPFYADFVVDAGTSAVLDVSIGGSSLSSPERINGILNGLEVWKLNSTIFSLSETVSVDSVVQDQHSGKIGFFIPAVAIMILLVAASLFMRGRFKLKDSLAWSSEGGSKHENRLLVR</sequence>
<dbReference type="GO" id="GO:0004714">
    <property type="term" value="F:transmembrane receptor protein tyrosine kinase activity"/>
    <property type="evidence" value="ECO:0007669"/>
    <property type="project" value="InterPro"/>
</dbReference>
<feature type="signal peptide" evidence="7">
    <location>
        <begin position="1"/>
        <end position="29"/>
    </location>
</feature>
<proteinExistence type="predicted"/>
<evidence type="ECO:0000259" key="8">
    <source>
        <dbReference type="Pfam" id="PF12819"/>
    </source>
</evidence>
<reference evidence="9 10" key="1">
    <citation type="submission" date="2024-01" db="EMBL/GenBank/DDBJ databases">
        <title>Genome assemblies of Stephania.</title>
        <authorList>
            <person name="Yang L."/>
        </authorList>
    </citation>
    <scope>NUCLEOTIDE SEQUENCE [LARGE SCALE GENOMIC DNA]</scope>
    <source>
        <strain evidence="9">QJT</strain>
        <tissue evidence="9">Leaf</tissue>
    </source>
</reference>
<accession>A0AAP0PKV9</accession>